<dbReference type="RefSeq" id="WP_043967593.1">
    <property type="nucleotide sequence ID" value="NZ_JBEZEN010000055.1"/>
</dbReference>
<dbReference type="PANTHER" id="PTHR11319:SF35">
    <property type="entry name" value="OUTER MEMBRANE PROTEIN PMPC-RELATED"/>
    <property type="match status" value="1"/>
</dbReference>
<comment type="caution">
    <text evidence="3">The sequence shown here is derived from an EMBL/GenBank/DDBJ whole genome shotgun (WGS) entry which is preliminary data.</text>
</comment>
<evidence type="ECO:0000256" key="1">
    <source>
        <dbReference type="SAM" id="MobiDB-lite"/>
    </source>
</evidence>
<dbReference type="PATRIC" id="fig|47853.6.peg.5220"/>
<feature type="region of interest" description="Disordered" evidence="1">
    <location>
        <begin position="49"/>
        <end position="100"/>
    </location>
</feature>
<protein>
    <recommendedName>
        <fullName evidence="5">Polymorphic outer membrane protein repeat-containing protein</fullName>
    </recommendedName>
</protein>
<evidence type="ECO:0000313" key="3">
    <source>
        <dbReference type="EMBL" id="KIR61030.1"/>
    </source>
</evidence>
<feature type="compositionally biased region" description="Basic and acidic residues" evidence="1">
    <location>
        <begin position="61"/>
        <end position="96"/>
    </location>
</feature>
<gene>
    <name evidence="3" type="ORF">TK50_24920</name>
</gene>
<dbReference type="OrthoDB" id="3399438at2"/>
<keyword evidence="2" id="KW-1133">Transmembrane helix</keyword>
<proteinExistence type="predicted"/>
<dbReference type="Proteomes" id="UP000032254">
    <property type="component" value="Unassembled WGS sequence"/>
</dbReference>
<dbReference type="AlphaFoldDB" id="A0A0D0WUG0"/>
<accession>A0A0D0WUG0</accession>
<keyword evidence="2" id="KW-0472">Membrane</keyword>
<dbReference type="SUPFAM" id="SSF51126">
    <property type="entry name" value="Pectin lyase-like"/>
    <property type="match status" value="1"/>
</dbReference>
<evidence type="ECO:0000256" key="2">
    <source>
        <dbReference type="SAM" id="Phobius"/>
    </source>
</evidence>
<evidence type="ECO:0008006" key="5">
    <source>
        <dbReference type="Google" id="ProtNLM"/>
    </source>
</evidence>
<dbReference type="PROSITE" id="PS51318">
    <property type="entry name" value="TAT"/>
    <property type="match status" value="1"/>
</dbReference>
<feature type="compositionally biased region" description="Low complexity" evidence="1">
    <location>
        <begin position="49"/>
        <end position="60"/>
    </location>
</feature>
<dbReference type="EMBL" id="JXSX01000003">
    <property type="protein sequence ID" value="KIR61030.1"/>
    <property type="molecule type" value="Genomic_DNA"/>
</dbReference>
<feature type="region of interest" description="Disordered" evidence="1">
    <location>
        <begin position="1"/>
        <end position="20"/>
    </location>
</feature>
<keyword evidence="4" id="KW-1185">Reference proteome</keyword>
<sequence length="501" mass="49614">MSSTSPRKTPAGRPGRALRRRTWLATGAAGLTGVVGLAAFGVATAGTSDATAAPRVAAARASDEGGYARDDRGGQQGHDGKGEERKGEDRKGEDALGRAQEIPCDPNRLIAAIVRANAEHSGATLKLAKECRYSLLTGPNATGLPTITSEINIIGERSTIERAYNLPNAGATAFRLFRVGNGGSLRLYDVTLRNGLTAAVGVTPASGGAILVDAGGRLLVEKSTLTGNNVIGTTTTTPATGGAIENAGSTVVKHSAFTVNNAFTGGGAIHNTGRLVVEDSLFEANKAGSPTDGGGGIDSVSGSVTIVKSKFVGNAAGGLGGGLNVAGGSADVAETEFKLNIATISGGGVAVTGTGTQAQLRKVELVENTAVAPALTQPGAGGGGVFVGAGSAVTVHEAKVVANSAGQGNGGGFLNLGSLVLFDTTIARNQAVNGAGIYNAASGTVTATRTTITDNQAIVAGGGIFNAAAATAVTLDPTTKVFHNSPDNCAGPGTPIVNCFG</sequence>
<name>A0A0D0WUG0_9ACTN</name>
<dbReference type="PANTHER" id="PTHR11319">
    <property type="entry name" value="G PROTEIN-COUPLED RECEPTOR-RELATED"/>
    <property type="match status" value="1"/>
</dbReference>
<dbReference type="InterPro" id="IPR011050">
    <property type="entry name" value="Pectin_lyase_fold/virulence"/>
</dbReference>
<organism evidence="3 4">
    <name type="scientific">Micromonospora haikouensis</name>
    <dbReference type="NCBI Taxonomy" id="686309"/>
    <lineage>
        <taxon>Bacteria</taxon>
        <taxon>Bacillati</taxon>
        <taxon>Actinomycetota</taxon>
        <taxon>Actinomycetes</taxon>
        <taxon>Micromonosporales</taxon>
        <taxon>Micromonosporaceae</taxon>
        <taxon>Micromonospora</taxon>
    </lineage>
</organism>
<reference evidence="3 4" key="1">
    <citation type="submission" date="2015-01" db="EMBL/GenBank/DDBJ databases">
        <title>Sequencing and annotation of Micromonospora carbonacea strain JXNU-1 genome.</title>
        <authorList>
            <person name="Long Z."/>
            <person name="Huang Y."/>
            <person name="Jiang Y."/>
        </authorList>
    </citation>
    <scope>NUCLEOTIDE SEQUENCE [LARGE SCALE GENOMIC DNA]</scope>
    <source>
        <strain evidence="3 4">JXNU-1</strain>
    </source>
</reference>
<feature type="transmembrane region" description="Helical" evidence="2">
    <location>
        <begin position="21"/>
        <end position="43"/>
    </location>
</feature>
<dbReference type="GeneID" id="301307285"/>
<evidence type="ECO:0000313" key="4">
    <source>
        <dbReference type="Proteomes" id="UP000032254"/>
    </source>
</evidence>
<keyword evidence="2" id="KW-0812">Transmembrane</keyword>
<dbReference type="InterPro" id="IPR006311">
    <property type="entry name" value="TAT_signal"/>
</dbReference>